<dbReference type="GO" id="GO:0006360">
    <property type="term" value="P:transcription by RNA polymerase I"/>
    <property type="evidence" value="ECO:0007669"/>
    <property type="project" value="TreeGrafter"/>
</dbReference>
<dbReference type="Pfam" id="PF08243">
    <property type="entry name" value="SPT2"/>
    <property type="match status" value="1"/>
</dbReference>
<evidence type="ECO:0000256" key="4">
    <source>
        <dbReference type="SAM" id="MobiDB-lite"/>
    </source>
</evidence>
<feature type="compositionally biased region" description="Polar residues" evidence="4">
    <location>
        <begin position="204"/>
        <end position="228"/>
    </location>
</feature>
<proteinExistence type="inferred from homology"/>
<dbReference type="Proteomes" id="UP000007879">
    <property type="component" value="Unassembled WGS sequence"/>
</dbReference>
<feature type="compositionally biased region" description="Gly residues" evidence="4">
    <location>
        <begin position="310"/>
        <end position="322"/>
    </location>
</feature>
<organism evidence="5 6">
    <name type="scientific">Amphimedon queenslandica</name>
    <name type="common">Sponge</name>
    <dbReference type="NCBI Taxonomy" id="400682"/>
    <lineage>
        <taxon>Eukaryota</taxon>
        <taxon>Metazoa</taxon>
        <taxon>Porifera</taxon>
        <taxon>Demospongiae</taxon>
        <taxon>Heteroscleromorpha</taxon>
        <taxon>Haplosclerida</taxon>
        <taxon>Niphatidae</taxon>
        <taxon>Amphimedon</taxon>
    </lineage>
</organism>
<reference evidence="5" key="2">
    <citation type="submission" date="2024-06" db="UniProtKB">
        <authorList>
            <consortium name="EnsemblMetazoa"/>
        </authorList>
    </citation>
    <scope>IDENTIFICATION</scope>
</reference>
<evidence type="ECO:0000313" key="6">
    <source>
        <dbReference type="Proteomes" id="UP000007879"/>
    </source>
</evidence>
<dbReference type="EnsemblMetazoa" id="XM_020000049.1">
    <property type="protein sequence ID" value="XP_019855608.1"/>
    <property type="gene ID" value="LOC100637926"/>
</dbReference>
<evidence type="ECO:0000256" key="1">
    <source>
        <dbReference type="ARBA" id="ARBA00006461"/>
    </source>
</evidence>
<dbReference type="RefSeq" id="XP_019855608.1">
    <property type="nucleotide sequence ID" value="XM_020000049.1"/>
</dbReference>
<comment type="similarity">
    <text evidence="1">Belongs to the SPT2 family.</text>
</comment>
<feature type="compositionally biased region" description="Low complexity" evidence="4">
    <location>
        <begin position="99"/>
        <end position="148"/>
    </location>
</feature>
<name>A0AAN0JG38_AMPQE</name>
<evidence type="ECO:0008006" key="7">
    <source>
        <dbReference type="Google" id="ProtNLM"/>
    </source>
</evidence>
<evidence type="ECO:0000256" key="3">
    <source>
        <dbReference type="SAM" id="Coils"/>
    </source>
</evidence>
<dbReference type="GO" id="GO:0006334">
    <property type="term" value="P:nucleosome assembly"/>
    <property type="evidence" value="ECO:0007669"/>
    <property type="project" value="TreeGrafter"/>
</dbReference>
<protein>
    <recommendedName>
        <fullName evidence="7">Protein SPT2 homolog</fullName>
    </recommendedName>
</protein>
<dbReference type="PANTHER" id="PTHR22691:SF8">
    <property type="entry name" value="PROTEIN SPT2 HOMOLOG"/>
    <property type="match status" value="1"/>
</dbReference>
<dbReference type="GeneID" id="100637926"/>
<feature type="coiled-coil region" evidence="3">
    <location>
        <begin position="24"/>
        <end position="63"/>
    </location>
</feature>
<dbReference type="GO" id="GO:0042393">
    <property type="term" value="F:histone binding"/>
    <property type="evidence" value="ECO:0007669"/>
    <property type="project" value="TreeGrafter"/>
</dbReference>
<dbReference type="SMART" id="SM00784">
    <property type="entry name" value="SPT2"/>
    <property type="match status" value="1"/>
</dbReference>
<dbReference type="PANTHER" id="PTHR22691">
    <property type="entry name" value="YEAST SPT2-RELATED"/>
    <property type="match status" value="1"/>
</dbReference>
<sequence length="533" mass="57938">MDFKQLMKQASLNQSLTLKKLEKVKEKEREKEIIQKTKEEHKKKLANEKLKEYETKLVKSRLAYKGLLSSKGEPLTQKAQEQLERALKSHAPTKKPNITTSSSKPHSSSLSKPHPSSTSASRLLTPTSSSKSTSSSSKSKSTSPRPLSAKPAGTDKTIKSKFSKSESHKSQTPPPRIKEAPAGKKGGGGSGGPVDFKELLKLAQKNNRSSTGVGSSLLSDETGKQQSVGPGAGIGKALLDKQRRDKKKEEDRRIPPTKSMKSAPVVSKPGPASSSKESGTTNGKITTTKPVERVYPYELPYGGRRRLPEGVGGSVGGEGGSRGQEAAAGGIKTSRGQMNTRGRGRGGPPMSRGGPPVSRGGPPVSRGGSSLRGSRPKSFYGPKGVPSSARLIKDGSGGRSGSSLNYKSSWVDEMRDYIHSNQFELDEYDDDDDDLDDFVVDSYEDEGEEEGAEDYSSAIQEIFGSKYRTRTAEEDDDTLMESSYAQQQFEEYRSARIGQMEDAEDIRREQEMLRRKRTKTSASTSGTKKIKKH</sequence>
<feature type="region of interest" description="Disordered" evidence="4">
    <location>
        <begin position="510"/>
        <end position="533"/>
    </location>
</feature>
<dbReference type="AlphaFoldDB" id="A0AAN0JG38"/>
<accession>A0AAN0JG38</accession>
<feature type="region of interest" description="Disordered" evidence="4">
    <location>
        <begin position="65"/>
        <end position="406"/>
    </location>
</feature>
<dbReference type="GO" id="GO:0003677">
    <property type="term" value="F:DNA binding"/>
    <property type="evidence" value="ECO:0007669"/>
    <property type="project" value="TreeGrafter"/>
</dbReference>
<dbReference type="GO" id="GO:0005730">
    <property type="term" value="C:nucleolus"/>
    <property type="evidence" value="ECO:0007669"/>
    <property type="project" value="TreeGrafter"/>
</dbReference>
<keyword evidence="2 3" id="KW-0175">Coiled coil</keyword>
<evidence type="ECO:0000313" key="5">
    <source>
        <dbReference type="EnsemblMetazoa" id="XP_019855608.1"/>
    </source>
</evidence>
<dbReference type="KEGG" id="aqu:100637926"/>
<feature type="compositionally biased region" description="Basic and acidic residues" evidence="4">
    <location>
        <begin position="238"/>
        <end position="254"/>
    </location>
</feature>
<evidence type="ECO:0000256" key="2">
    <source>
        <dbReference type="ARBA" id="ARBA00023054"/>
    </source>
</evidence>
<dbReference type="InterPro" id="IPR013256">
    <property type="entry name" value="Chromatin_SPT2"/>
</dbReference>
<reference evidence="6" key="1">
    <citation type="journal article" date="2010" name="Nature">
        <title>The Amphimedon queenslandica genome and the evolution of animal complexity.</title>
        <authorList>
            <person name="Srivastava M."/>
            <person name="Simakov O."/>
            <person name="Chapman J."/>
            <person name="Fahey B."/>
            <person name="Gauthier M.E."/>
            <person name="Mitros T."/>
            <person name="Richards G.S."/>
            <person name="Conaco C."/>
            <person name="Dacre M."/>
            <person name="Hellsten U."/>
            <person name="Larroux C."/>
            <person name="Putnam N.H."/>
            <person name="Stanke M."/>
            <person name="Adamska M."/>
            <person name="Darling A."/>
            <person name="Degnan S.M."/>
            <person name="Oakley T.H."/>
            <person name="Plachetzki D.C."/>
            <person name="Zhai Y."/>
            <person name="Adamski M."/>
            <person name="Calcino A."/>
            <person name="Cummins S.F."/>
            <person name="Goodstein D.M."/>
            <person name="Harris C."/>
            <person name="Jackson D.J."/>
            <person name="Leys S.P."/>
            <person name="Shu S."/>
            <person name="Woodcroft B.J."/>
            <person name="Vervoort M."/>
            <person name="Kosik K.S."/>
            <person name="Manning G."/>
            <person name="Degnan B.M."/>
            <person name="Rokhsar D.S."/>
        </authorList>
    </citation>
    <scope>NUCLEOTIDE SEQUENCE [LARGE SCALE GENOMIC DNA]</scope>
</reference>
<feature type="compositionally biased region" description="Polar residues" evidence="4">
    <location>
        <begin position="272"/>
        <end position="289"/>
    </location>
</feature>
<feature type="compositionally biased region" description="Low complexity" evidence="4">
    <location>
        <begin position="348"/>
        <end position="373"/>
    </location>
</feature>
<keyword evidence="6" id="KW-1185">Reference proteome</keyword>